<dbReference type="InterPro" id="IPR018574">
    <property type="entry name" value="Structure-sp_endonuc_su_Slx4"/>
</dbReference>
<feature type="compositionally biased region" description="Basic and acidic residues" evidence="10">
    <location>
        <begin position="253"/>
        <end position="266"/>
    </location>
</feature>
<comment type="similarity">
    <text evidence="2 9">Belongs to the SLX4 family.</text>
</comment>
<evidence type="ECO:0000256" key="3">
    <source>
        <dbReference type="ARBA" id="ARBA00022553"/>
    </source>
</evidence>
<reference evidence="11" key="1">
    <citation type="journal article" date="2020" name="Stud. Mycol.">
        <title>101 Dothideomycetes genomes: a test case for predicting lifestyles and emergence of pathogens.</title>
        <authorList>
            <person name="Haridas S."/>
            <person name="Albert R."/>
            <person name="Binder M."/>
            <person name="Bloem J."/>
            <person name="Labutti K."/>
            <person name="Salamov A."/>
            <person name="Andreopoulos B."/>
            <person name="Baker S."/>
            <person name="Barry K."/>
            <person name="Bills G."/>
            <person name="Bluhm B."/>
            <person name="Cannon C."/>
            <person name="Castanera R."/>
            <person name="Culley D."/>
            <person name="Daum C."/>
            <person name="Ezra D."/>
            <person name="Gonzalez J."/>
            <person name="Henrissat B."/>
            <person name="Kuo A."/>
            <person name="Liang C."/>
            <person name="Lipzen A."/>
            <person name="Lutzoni F."/>
            <person name="Magnuson J."/>
            <person name="Mondo S."/>
            <person name="Nolan M."/>
            <person name="Ohm R."/>
            <person name="Pangilinan J."/>
            <person name="Park H.-J."/>
            <person name="Ramirez L."/>
            <person name="Alfaro M."/>
            <person name="Sun H."/>
            <person name="Tritt A."/>
            <person name="Yoshinaga Y."/>
            <person name="Zwiers L.-H."/>
            <person name="Turgeon B."/>
            <person name="Goodwin S."/>
            <person name="Spatafora J."/>
            <person name="Crous P."/>
            <person name="Grigoriev I."/>
        </authorList>
    </citation>
    <scope>NUCLEOTIDE SEQUENCE</scope>
    <source>
        <strain evidence="11">CBS 109.77</strain>
    </source>
</reference>
<feature type="compositionally biased region" description="Basic and acidic residues" evidence="10">
    <location>
        <begin position="298"/>
        <end position="307"/>
    </location>
</feature>
<protein>
    <recommendedName>
        <fullName evidence="8 9">Structure-specific endonuclease subunit SLX4</fullName>
    </recommendedName>
</protein>
<comment type="PTM">
    <text evidence="9">Phosphorylated in response to DNA damage.</text>
</comment>
<comment type="subcellular location">
    <subcellularLocation>
        <location evidence="1 9">Nucleus</location>
    </subcellularLocation>
</comment>
<feature type="region of interest" description="Disordered" evidence="10">
    <location>
        <begin position="441"/>
        <end position="483"/>
    </location>
</feature>
<keyword evidence="4 9" id="KW-0227">DNA damage</keyword>
<keyword evidence="3 9" id="KW-0597">Phosphoprotein</keyword>
<feature type="region of interest" description="Disordered" evidence="10">
    <location>
        <begin position="779"/>
        <end position="798"/>
    </location>
</feature>
<dbReference type="GO" id="GO:0017108">
    <property type="term" value="F:5'-flap endonuclease activity"/>
    <property type="evidence" value="ECO:0007669"/>
    <property type="project" value="InterPro"/>
</dbReference>
<keyword evidence="5 9" id="KW-0233">DNA recombination</keyword>
<comment type="subunit">
    <text evidence="9">Forms a heterodimer with SLX1.</text>
</comment>
<dbReference type="EMBL" id="MU001850">
    <property type="protein sequence ID" value="KAF2795731.1"/>
    <property type="molecule type" value="Genomic_DNA"/>
</dbReference>
<feature type="compositionally biased region" description="Polar residues" evidence="10">
    <location>
        <begin position="232"/>
        <end position="252"/>
    </location>
</feature>
<evidence type="ECO:0000256" key="2">
    <source>
        <dbReference type="ARBA" id="ARBA00006661"/>
    </source>
</evidence>
<feature type="compositionally biased region" description="Basic residues" evidence="10">
    <location>
        <begin position="186"/>
        <end position="195"/>
    </location>
</feature>
<dbReference type="HAMAP" id="MF_03110">
    <property type="entry name" value="Endonuc_su_Slx4"/>
    <property type="match status" value="1"/>
</dbReference>
<sequence>MAGTTFDLVLLSSSPPPSSAVTLTSPPSNQQRVRMATYSPVEPSPPASPKNHTLGALKSGSRAVPVPEGATRGFATAGSLVKSHHFNAQLDDKLQGVLQAQSRRNSLQDIDAPKKLRKRATKVAPAGDVAEPKVKKPRARKSRAGKDEHMHDAASRDPAPAISSHFAQAPEIKPSNEPAAPVMKTKSTKPRKPRAKEKSENGETQTKITKAKITKPRGTTKSTGKPPRKTTGVASSHFVNNKDTADVTPTNWTKEDVGTHCDRDEGSSIWDVPSSPRRKKDAHPKQKPPEQTLDLDEAVSRRRDWTPPKDTSIQDVFTDSTGKENNSAILHEEGGSFTNLLSNFAYTNLNTLSATISESAGITKKRRVELVDVPVNQGALRHASPEKGKAPKKKPRTITDFVTDQYAHPKDVIPKSSVKGQFFGSHSASTATKVPLNDMSVSVASKSVPKPPRRRSTSKSTSEKGGAKPKSKKPTTKTAKSRVVEEKLLSPASAVLRMNKQDILFGTSSQLALEESPTLIRHIQQAIQKSEEDADVLPGIGLAGTIGPPRWPRLGKVEGKRGLWVASARGEGGQLLEKLYDVYIPEPDRTQDLPLLMDSSYNDHDTSFTDIDNFHPPPIQISSDLLGTPQVPLKDGNKCFRDEVVNDVSFDNIDDYAQAPPPSNQKAESSFFDIDDFSTQTPITSYNASPATLFTESTFLDIDDFPTQSSNPLPAASISKGSPKKRGRPPKSHSTIQAQSKPKFTATKKAPSKGKRSFPTRPSTPPRTKGRFADIEEILDSEDDEALSPTPPRTSRLLDSALPLAPSMPSLEPPLTSDSPEIVPVFQVPLSMLEWAGAKSSVFAQITTTIRALPPTTNPTNPSWHEKILLYDAIVLEEFTAFLNKHTRIRAYRRATLKQVKAWNKTLKKEGREVLGEVDKDDESKINVVEKELETWMVQGWCQEMSVCCISKVRSGRSGMGKGSY</sequence>
<keyword evidence="12" id="KW-1185">Reference proteome</keyword>
<dbReference type="AlphaFoldDB" id="A0A6A6XH76"/>
<gene>
    <name evidence="9" type="primary">SLX4</name>
    <name evidence="11" type="ORF">K505DRAFT_323864</name>
</gene>
<evidence type="ECO:0000256" key="7">
    <source>
        <dbReference type="ARBA" id="ARBA00023242"/>
    </source>
</evidence>
<evidence type="ECO:0000256" key="9">
    <source>
        <dbReference type="HAMAP-Rule" id="MF_03110"/>
    </source>
</evidence>
<evidence type="ECO:0000313" key="11">
    <source>
        <dbReference type="EMBL" id="KAF2795731.1"/>
    </source>
</evidence>
<feature type="compositionally biased region" description="Basic and acidic residues" evidence="10">
    <location>
        <begin position="144"/>
        <end position="155"/>
    </location>
</feature>
<feature type="compositionally biased region" description="Low complexity" evidence="10">
    <location>
        <begin position="8"/>
        <end position="28"/>
    </location>
</feature>
<dbReference type="GO" id="GO:0006310">
    <property type="term" value="P:DNA recombination"/>
    <property type="evidence" value="ECO:0007669"/>
    <property type="project" value="UniProtKB-UniRule"/>
</dbReference>
<feature type="region of interest" description="Disordered" evidence="10">
    <location>
        <begin position="1"/>
        <end position="70"/>
    </location>
</feature>
<organism evidence="11 12">
    <name type="scientific">Melanomma pulvis-pyrius CBS 109.77</name>
    <dbReference type="NCBI Taxonomy" id="1314802"/>
    <lineage>
        <taxon>Eukaryota</taxon>
        <taxon>Fungi</taxon>
        <taxon>Dikarya</taxon>
        <taxon>Ascomycota</taxon>
        <taxon>Pezizomycotina</taxon>
        <taxon>Dothideomycetes</taxon>
        <taxon>Pleosporomycetidae</taxon>
        <taxon>Pleosporales</taxon>
        <taxon>Melanommataceae</taxon>
        <taxon>Melanomma</taxon>
    </lineage>
</organism>
<dbReference type="GO" id="GO:0006260">
    <property type="term" value="P:DNA replication"/>
    <property type="evidence" value="ECO:0007669"/>
    <property type="project" value="InterPro"/>
</dbReference>
<feature type="compositionally biased region" description="Basic residues" evidence="10">
    <location>
        <begin position="722"/>
        <end position="731"/>
    </location>
</feature>
<evidence type="ECO:0000256" key="4">
    <source>
        <dbReference type="ARBA" id="ARBA00022763"/>
    </source>
</evidence>
<dbReference type="GO" id="GO:0033557">
    <property type="term" value="C:Slx1-Slx4 complex"/>
    <property type="evidence" value="ECO:0007669"/>
    <property type="project" value="UniProtKB-UniRule"/>
</dbReference>
<evidence type="ECO:0000256" key="8">
    <source>
        <dbReference type="ARBA" id="ARBA00029496"/>
    </source>
</evidence>
<evidence type="ECO:0000256" key="1">
    <source>
        <dbReference type="ARBA" id="ARBA00004123"/>
    </source>
</evidence>
<evidence type="ECO:0000256" key="6">
    <source>
        <dbReference type="ARBA" id="ARBA00023204"/>
    </source>
</evidence>
<dbReference type="GO" id="GO:0006281">
    <property type="term" value="P:DNA repair"/>
    <property type="evidence" value="ECO:0007669"/>
    <property type="project" value="UniProtKB-UniRule"/>
</dbReference>
<dbReference type="Proteomes" id="UP000799757">
    <property type="component" value="Unassembled WGS sequence"/>
</dbReference>
<dbReference type="Pfam" id="PF09494">
    <property type="entry name" value="Slx4"/>
    <property type="match status" value="1"/>
</dbReference>
<keyword evidence="6 9" id="KW-0234">DNA repair</keyword>
<evidence type="ECO:0000256" key="5">
    <source>
        <dbReference type="ARBA" id="ARBA00023172"/>
    </source>
</evidence>
<comment type="function">
    <text evidence="9">Regulatory subunit of the SLX1-SLX4 structure-specific endonuclease that resolves DNA secondary structures generated during DNA repair and recombination. Has endonuclease activity towards branched DNA substrates, introducing single-strand cuts in duplex DNA close to junctions with ss-DNA.</text>
</comment>
<accession>A0A6A6XH76</accession>
<feature type="compositionally biased region" description="Polar residues" evidence="10">
    <location>
        <begin position="733"/>
        <end position="742"/>
    </location>
</feature>
<feature type="region of interest" description="Disordered" evidence="10">
    <location>
        <begin position="705"/>
        <end position="772"/>
    </location>
</feature>
<dbReference type="InterPro" id="IPR027784">
    <property type="entry name" value="Slx4_ascomycetes"/>
</dbReference>
<feature type="region of interest" description="Disordered" evidence="10">
    <location>
        <begin position="101"/>
        <end position="324"/>
    </location>
</feature>
<evidence type="ECO:0000256" key="10">
    <source>
        <dbReference type="SAM" id="MobiDB-lite"/>
    </source>
</evidence>
<feature type="compositionally biased region" description="Polar residues" evidence="10">
    <location>
        <begin position="309"/>
        <end position="324"/>
    </location>
</feature>
<dbReference type="OrthoDB" id="5349119at2759"/>
<keyword evidence="7 9" id="KW-0539">Nucleus</keyword>
<evidence type="ECO:0000313" key="12">
    <source>
        <dbReference type="Proteomes" id="UP000799757"/>
    </source>
</evidence>
<name>A0A6A6XH76_9PLEO</name>
<proteinExistence type="inferred from homology"/>